<comment type="caution">
    <text evidence="1">The sequence shown here is derived from an EMBL/GenBank/DDBJ whole genome shotgun (WGS) entry which is preliminary data.</text>
</comment>
<gene>
    <name evidence="1" type="ORF">J2T15_004080</name>
</gene>
<reference evidence="1 2" key="1">
    <citation type="submission" date="2023-07" db="EMBL/GenBank/DDBJ databases">
        <title>Sorghum-associated microbial communities from plants grown in Nebraska, USA.</title>
        <authorList>
            <person name="Schachtman D."/>
        </authorList>
    </citation>
    <scope>NUCLEOTIDE SEQUENCE [LARGE SCALE GENOMIC DNA]</scope>
    <source>
        <strain evidence="1 2">CC482</strain>
    </source>
</reference>
<keyword evidence="2" id="KW-1185">Reference proteome</keyword>
<dbReference type="Proteomes" id="UP001229346">
    <property type="component" value="Unassembled WGS sequence"/>
</dbReference>
<proteinExistence type="predicted"/>
<evidence type="ECO:0000313" key="2">
    <source>
        <dbReference type="Proteomes" id="UP001229346"/>
    </source>
</evidence>
<name>A0ABT9U8U6_PAEHA</name>
<accession>A0ABT9U8U6</accession>
<sequence>MYPIIKAPFEIIPLEIMTKRETDDYFQWFISQVPSRIEILSTYYERTSKERKSSLNLSQDSLITLWEWFVPNIQRITKTTEEIQEEMSNAPEWLKEEIENDTLKFSDETETMIIDIGIYFGAVILKSYSNLNWGVIRKPRNYVDVNQPVIVGFKHGALNPIRVVTNCALQTIDEQLNNKKLYEVYNIWSKYL</sequence>
<protein>
    <recommendedName>
        <fullName evidence="3">DUF2313 domain-containing protein</fullName>
    </recommendedName>
</protein>
<evidence type="ECO:0008006" key="3">
    <source>
        <dbReference type="Google" id="ProtNLM"/>
    </source>
</evidence>
<dbReference type="RefSeq" id="WP_307206013.1">
    <property type="nucleotide sequence ID" value="NZ_JAUSSU010000008.1"/>
</dbReference>
<evidence type="ECO:0000313" key="1">
    <source>
        <dbReference type="EMBL" id="MDQ0114624.1"/>
    </source>
</evidence>
<dbReference type="EMBL" id="JAUSSU010000008">
    <property type="protein sequence ID" value="MDQ0114624.1"/>
    <property type="molecule type" value="Genomic_DNA"/>
</dbReference>
<organism evidence="1 2">
    <name type="scientific">Paenibacillus harenae</name>
    <dbReference type="NCBI Taxonomy" id="306543"/>
    <lineage>
        <taxon>Bacteria</taxon>
        <taxon>Bacillati</taxon>
        <taxon>Bacillota</taxon>
        <taxon>Bacilli</taxon>
        <taxon>Bacillales</taxon>
        <taxon>Paenibacillaceae</taxon>
        <taxon>Paenibacillus</taxon>
    </lineage>
</organism>